<dbReference type="EMBL" id="MU277218">
    <property type="protein sequence ID" value="KAI0060534.1"/>
    <property type="molecule type" value="Genomic_DNA"/>
</dbReference>
<dbReference type="Proteomes" id="UP000814140">
    <property type="component" value="Unassembled WGS sequence"/>
</dbReference>
<proteinExistence type="predicted"/>
<name>A0ACB8SVB3_9AGAM</name>
<reference evidence="1" key="2">
    <citation type="journal article" date="2022" name="New Phytol.">
        <title>Evolutionary transition to the ectomycorrhizal habit in the genomes of a hyperdiverse lineage of mushroom-forming fungi.</title>
        <authorList>
            <person name="Looney B."/>
            <person name="Miyauchi S."/>
            <person name="Morin E."/>
            <person name="Drula E."/>
            <person name="Courty P.E."/>
            <person name="Kohler A."/>
            <person name="Kuo A."/>
            <person name="LaButti K."/>
            <person name="Pangilinan J."/>
            <person name="Lipzen A."/>
            <person name="Riley R."/>
            <person name="Andreopoulos W."/>
            <person name="He G."/>
            <person name="Johnson J."/>
            <person name="Nolan M."/>
            <person name="Tritt A."/>
            <person name="Barry K.W."/>
            <person name="Grigoriev I.V."/>
            <person name="Nagy L.G."/>
            <person name="Hibbett D."/>
            <person name="Henrissat B."/>
            <person name="Matheny P.B."/>
            <person name="Labbe J."/>
            <person name="Martin F.M."/>
        </authorList>
    </citation>
    <scope>NUCLEOTIDE SEQUENCE</scope>
    <source>
        <strain evidence="1">HHB10654</strain>
    </source>
</reference>
<evidence type="ECO:0000313" key="2">
    <source>
        <dbReference type="Proteomes" id="UP000814140"/>
    </source>
</evidence>
<accession>A0ACB8SVB3</accession>
<keyword evidence="2" id="KW-1185">Reference proteome</keyword>
<protein>
    <submittedName>
        <fullName evidence="1">Uncharacterized protein</fullName>
    </submittedName>
</protein>
<comment type="caution">
    <text evidence="1">The sequence shown here is derived from an EMBL/GenBank/DDBJ whole genome shotgun (WGS) entry which is preliminary data.</text>
</comment>
<sequence>MKPHAGCLLPFQDFVLNDMTLCSRCREATKTRLRLLSNRSENIEHITRRAKLNHRTCALACGYGLLVIICKTA</sequence>
<evidence type="ECO:0000313" key="1">
    <source>
        <dbReference type="EMBL" id="KAI0060534.1"/>
    </source>
</evidence>
<reference evidence="1" key="1">
    <citation type="submission" date="2021-03" db="EMBL/GenBank/DDBJ databases">
        <authorList>
            <consortium name="DOE Joint Genome Institute"/>
            <person name="Ahrendt S."/>
            <person name="Looney B.P."/>
            <person name="Miyauchi S."/>
            <person name="Morin E."/>
            <person name="Drula E."/>
            <person name="Courty P.E."/>
            <person name="Chicoki N."/>
            <person name="Fauchery L."/>
            <person name="Kohler A."/>
            <person name="Kuo A."/>
            <person name="Labutti K."/>
            <person name="Pangilinan J."/>
            <person name="Lipzen A."/>
            <person name="Riley R."/>
            <person name="Andreopoulos W."/>
            <person name="He G."/>
            <person name="Johnson J."/>
            <person name="Barry K.W."/>
            <person name="Grigoriev I.V."/>
            <person name="Nagy L."/>
            <person name="Hibbett D."/>
            <person name="Henrissat B."/>
            <person name="Matheny P.B."/>
            <person name="Labbe J."/>
            <person name="Martin F."/>
        </authorList>
    </citation>
    <scope>NUCLEOTIDE SEQUENCE</scope>
    <source>
        <strain evidence="1">HHB10654</strain>
    </source>
</reference>
<gene>
    <name evidence="1" type="ORF">BV25DRAFT_1827707</name>
</gene>
<organism evidence="1 2">
    <name type="scientific">Artomyces pyxidatus</name>
    <dbReference type="NCBI Taxonomy" id="48021"/>
    <lineage>
        <taxon>Eukaryota</taxon>
        <taxon>Fungi</taxon>
        <taxon>Dikarya</taxon>
        <taxon>Basidiomycota</taxon>
        <taxon>Agaricomycotina</taxon>
        <taxon>Agaricomycetes</taxon>
        <taxon>Russulales</taxon>
        <taxon>Auriscalpiaceae</taxon>
        <taxon>Artomyces</taxon>
    </lineage>
</organism>